<accession>A0ABR4Q368</accession>
<keyword evidence="2" id="KW-1185">Reference proteome</keyword>
<sequence>MSRKWVKMQSVRKRRSKTLPLSVCLPCGAEGDIASGLEARSLITLPSSDGSTLAGRFKGAQGRALLARGSVRLAGSLPVPGTTFSMWYCVLKSSKGIFVNSEDSSFWDSEMRR</sequence>
<dbReference type="EMBL" id="JAKROA010000014">
    <property type="protein sequence ID" value="KAL5104146.1"/>
    <property type="molecule type" value="Genomic_DNA"/>
</dbReference>
<protein>
    <submittedName>
        <fullName evidence="1">Uncharacterized protein</fullName>
    </submittedName>
</protein>
<evidence type="ECO:0000313" key="2">
    <source>
        <dbReference type="Proteomes" id="UP001651158"/>
    </source>
</evidence>
<comment type="caution">
    <text evidence="1">The sequence shown here is derived from an EMBL/GenBank/DDBJ whole genome shotgun (WGS) entry which is preliminary data.</text>
</comment>
<evidence type="ECO:0000313" key="1">
    <source>
        <dbReference type="EMBL" id="KAL5104146.1"/>
    </source>
</evidence>
<gene>
    <name evidence="1" type="ORF">TcWFU_008908</name>
</gene>
<proteinExistence type="predicted"/>
<reference evidence="1 2" key="1">
    <citation type="journal article" date="2022" name="Front. Cell. Infect. Microbiol.">
        <title>The Genomes of Two Strains of Taenia crassiceps the Animal Model for the Study of Human Cysticercosis.</title>
        <authorList>
            <person name="Bobes R.J."/>
            <person name="Estrada K."/>
            <person name="Rios-Valencia D.G."/>
            <person name="Calderon-Gallegos A."/>
            <person name="de la Torre P."/>
            <person name="Carrero J.C."/>
            <person name="Sanchez-Flores A."/>
            <person name="Laclette J.P."/>
        </authorList>
    </citation>
    <scope>NUCLEOTIDE SEQUENCE [LARGE SCALE GENOMIC DNA]</scope>
    <source>
        <strain evidence="1">WFUcys</strain>
    </source>
</reference>
<dbReference type="Proteomes" id="UP001651158">
    <property type="component" value="Unassembled WGS sequence"/>
</dbReference>
<organism evidence="1 2">
    <name type="scientific">Taenia crassiceps</name>
    <dbReference type="NCBI Taxonomy" id="6207"/>
    <lineage>
        <taxon>Eukaryota</taxon>
        <taxon>Metazoa</taxon>
        <taxon>Spiralia</taxon>
        <taxon>Lophotrochozoa</taxon>
        <taxon>Platyhelminthes</taxon>
        <taxon>Cestoda</taxon>
        <taxon>Eucestoda</taxon>
        <taxon>Cyclophyllidea</taxon>
        <taxon>Taeniidae</taxon>
        <taxon>Taenia</taxon>
    </lineage>
</organism>
<name>A0ABR4Q368_9CEST</name>